<proteinExistence type="inferred from homology"/>
<evidence type="ECO:0000256" key="1">
    <source>
        <dbReference type="ARBA" id="ARBA00004496"/>
    </source>
</evidence>
<keyword evidence="6" id="KW-0963">Cytoplasm</keyword>
<dbReference type="InterPro" id="IPR013785">
    <property type="entry name" value="Aldolase_TIM"/>
</dbReference>
<comment type="subcellular location">
    <subcellularLocation>
        <location evidence="1">Cytoplasm</location>
    </subcellularLocation>
</comment>
<comment type="subunit">
    <text evidence="4">Homotetramer.</text>
</comment>
<comment type="catalytic activity">
    <reaction evidence="10">
        <text>aceneuramate = aldehydo-N-acetyl-D-mannosamine + pyruvate</text>
        <dbReference type="Rhea" id="RHEA:23296"/>
        <dbReference type="ChEBI" id="CHEBI:15361"/>
        <dbReference type="ChEBI" id="CHEBI:17122"/>
        <dbReference type="ChEBI" id="CHEBI:173083"/>
        <dbReference type="EC" id="4.1.3.3"/>
    </reaction>
</comment>
<keyword evidence="12" id="KW-0732">Signal</keyword>
<dbReference type="EC" id="4.1.3.3" evidence="5"/>
<reference evidence="13" key="1">
    <citation type="submission" date="2025-08" db="UniProtKB">
        <authorList>
            <consortium name="Ensembl"/>
        </authorList>
    </citation>
    <scope>IDENTIFICATION</scope>
</reference>
<feature type="compositionally biased region" description="Low complexity" evidence="11">
    <location>
        <begin position="180"/>
        <end position="192"/>
    </location>
</feature>
<dbReference type="SUPFAM" id="SSF51569">
    <property type="entry name" value="Aldolase"/>
    <property type="match status" value="1"/>
</dbReference>
<evidence type="ECO:0000313" key="14">
    <source>
        <dbReference type="Proteomes" id="UP000694621"/>
    </source>
</evidence>
<dbReference type="Pfam" id="PF00701">
    <property type="entry name" value="DHDPS"/>
    <property type="match status" value="1"/>
</dbReference>
<evidence type="ECO:0000256" key="8">
    <source>
        <dbReference type="ARBA" id="ARBA00023270"/>
    </source>
</evidence>
<evidence type="ECO:0000256" key="9">
    <source>
        <dbReference type="ARBA" id="ARBA00023277"/>
    </source>
</evidence>
<name>A0A8B9KKJ5_ASTMX</name>
<keyword evidence="9" id="KW-0119">Carbohydrate metabolism</keyword>
<dbReference type="GO" id="GO:0005737">
    <property type="term" value="C:cytoplasm"/>
    <property type="evidence" value="ECO:0007669"/>
    <property type="project" value="UniProtKB-SubCell"/>
</dbReference>
<evidence type="ECO:0000313" key="13">
    <source>
        <dbReference type="Ensembl" id="ENSAMXP00005037175.1"/>
    </source>
</evidence>
<evidence type="ECO:0000256" key="6">
    <source>
        <dbReference type="ARBA" id="ARBA00022490"/>
    </source>
</evidence>
<evidence type="ECO:0000256" key="12">
    <source>
        <dbReference type="SAM" id="SignalP"/>
    </source>
</evidence>
<dbReference type="Proteomes" id="UP000694621">
    <property type="component" value="Unplaced"/>
</dbReference>
<dbReference type="Ensembl" id="ENSAMXT00005040520.1">
    <property type="protein sequence ID" value="ENSAMXP00005037175.1"/>
    <property type="gene ID" value="ENSAMXG00005017698.1"/>
</dbReference>
<feature type="signal peptide" evidence="12">
    <location>
        <begin position="1"/>
        <end position="27"/>
    </location>
</feature>
<evidence type="ECO:0000256" key="2">
    <source>
        <dbReference type="ARBA" id="ARBA00004878"/>
    </source>
</evidence>
<sequence>IFFFSLHLIFSPLFPSHHLICLLSVEAREILEGIENQIPSFRGLKFSGTDLRDLGQCVCYCRPHGWSLLYGVDEHLLGAVVLGVNGAVGSTYNYLGNIMNSMLTAFEKGDIAQARNLQVCLTPLNSANPDCIVPPCHHSPAHCSIPPSTHLTIHPPIAQSHHPIHPTIHPPIAQSHHPIHPTIHPPIAQSPH</sequence>
<evidence type="ECO:0000256" key="5">
    <source>
        <dbReference type="ARBA" id="ARBA00012911"/>
    </source>
</evidence>
<dbReference type="GO" id="GO:0008747">
    <property type="term" value="F:N-acetylneuraminate lyase activity"/>
    <property type="evidence" value="ECO:0007669"/>
    <property type="project" value="UniProtKB-EC"/>
</dbReference>
<feature type="chain" id="PRO_5034892009" description="N-acetylneuraminate lyase" evidence="12">
    <location>
        <begin position="28"/>
        <end position="192"/>
    </location>
</feature>
<evidence type="ECO:0000256" key="10">
    <source>
        <dbReference type="ARBA" id="ARBA00044906"/>
    </source>
</evidence>
<evidence type="ECO:0000256" key="7">
    <source>
        <dbReference type="ARBA" id="ARBA00023239"/>
    </source>
</evidence>
<dbReference type="PANTHER" id="PTHR12128">
    <property type="entry name" value="DIHYDRODIPICOLINATE SYNTHASE"/>
    <property type="match status" value="1"/>
</dbReference>
<dbReference type="AlphaFoldDB" id="A0A8B9KKJ5"/>
<evidence type="ECO:0000256" key="11">
    <source>
        <dbReference type="SAM" id="MobiDB-lite"/>
    </source>
</evidence>
<dbReference type="Gene3D" id="3.20.20.70">
    <property type="entry name" value="Aldolase class I"/>
    <property type="match status" value="1"/>
</dbReference>
<keyword evidence="8" id="KW-0704">Schiff base</keyword>
<organism evidence="13 14">
    <name type="scientific">Astyanax mexicanus</name>
    <name type="common">Blind cave fish</name>
    <name type="synonym">Astyanax fasciatus mexicanus</name>
    <dbReference type="NCBI Taxonomy" id="7994"/>
    <lineage>
        <taxon>Eukaryota</taxon>
        <taxon>Metazoa</taxon>
        <taxon>Chordata</taxon>
        <taxon>Craniata</taxon>
        <taxon>Vertebrata</taxon>
        <taxon>Euteleostomi</taxon>
        <taxon>Actinopterygii</taxon>
        <taxon>Neopterygii</taxon>
        <taxon>Teleostei</taxon>
        <taxon>Ostariophysi</taxon>
        <taxon>Characiformes</taxon>
        <taxon>Characoidei</taxon>
        <taxon>Acestrorhamphidae</taxon>
        <taxon>Acestrorhamphinae</taxon>
        <taxon>Astyanax</taxon>
    </lineage>
</organism>
<comment type="pathway">
    <text evidence="2">Amino-sugar metabolism; N-acetylneuraminate degradation.</text>
</comment>
<dbReference type="PANTHER" id="PTHR12128:SF21">
    <property type="entry name" value="N-ACETYLNEURAMINATE LYASE"/>
    <property type="match status" value="1"/>
</dbReference>
<evidence type="ECO:0000256" key="4">
    <source>
        <dbReference type="ARBA" id="ARBA00011881"/>
    </source>
</evidence>
<keyword evidence="7" id="KW-0456">Lyase</keyword>
<feature type="region of interest" description="Disordered" evidence="11">
    <location>
        <begin position="173"/>
        <end position="192"/>
    </location>
</feature>
<evidence type="ECO:0000256" key="3">
    <source>
        <dbReference type="ARBA" id="ARBA00006324"/>
    </source>
</evidence>
<dbReference type="InterPro" id="IPR002220">
    <property type="entry name" value="DapA-like"/>
</dbReference>
<accession>A0A8B9KKJ5</accession>
<comment type="similarity">
    <text evidence="3">Belongs to the DapA family. NanA subfamily.</text>
</comment>
<protein>
    <recommendedName>
        <fullName evidence="5">N-acetylneuraminate lyase</fullName>
        <ecNumber evidence="5">4.1.3.3</ecNumber>
    </recommendedName>
</protein>